<organism evidence="2 3">
    <name type="scientific">Tanacetum coccineum</name>
    <dbReference type="NCBI Taxonomy" id="301880"/>
    <lineage>
        <taxon>Eukaryota</taxon>
        <taxon>Viridiplantae</taxon>
        <taxon>Streptophyta</taxon>
        <taxon>Embryophyta</taxon>
        <taxon>Tracheophyta</taxon>
        <taxon>Spermatophyta</taxon>
        <taxon>Magnoliopsida</taxon>
        <taxon>eudicotyledons</taxon>
        <taxon>Gunneridae</taxon>
        <taxon>Pentapetalae</taxon>
        <taxon>asterids</taxon>
        <taxon>campanulids</taxon>
        <taxon>Asterales</taxon>
        <taxon>Asteraceae</taxon>
        <taxon>Asteroideae</taxon>
        <taxon>Anthemideae</taxon>
        <taxon>Anthemidinae</taxon>
        <taxon>Tanacetum</taxon>
    </lineage>
</organism>
<dbReference type="EMBL" id="BQNB010021369">
    <property type="protein sequence ID" value="GJU05688.1"/>
    <property type="molecule type" value="Genomic_DNA"/>
</dbReference>
<feature type="compositionally biased region" description="Basic and acidic residues" evidence="1">
    <location>
        <begin position="18"/>
        <end position="50"/>
    </location>
</feature>
<reference evidence="2" key="2">
    <citation type="submission" date="2022-01" db="EMBL/GenBank/DDBJ databases">
        <authorList>
            <person name="Yamashiro T."/>
            <person name="Shiraishi A."/>
            <person name="Satake H."/>
            <person name="Nakayama K."/>
        </authorList>
    </citation>
    <scope>NUCLEOTIDE SEQUENCE</scope>
</reference>
<gene>
    <name evidence="2" type="ORF">Tco_1122118</name>
</gene>
<reference evidence="2" key="1">
    <citation type="journal article" date="2022" name="Int. J. Mol. Sci.">
        <title>Draft Genome of Tanacetum Coccineum: Genomic Comparison of Closely Related Tanacetum-Family Plants.</title>
        <authorList>
            <person name="Yamashiro T."/>
            <person name="Shiraishi A."/>
            <person name="Nakayama K."/>
            <person name="Satake H."/>
        </authorList>
    </citation>
    <scope>NUCLEOTIDE SEQUENCE</scope>
</reference>
<keyword evidence="3" id="KW-1185">Reference proteome</keyword>
<protein>
    <submittedName>
        <fullName evidence="2">Uncharacterized protein</fullName>
    </submittedName>
</protein>
<evidence type="ECO:0000313" key="3">
    <source>
        <dbReference type="Proteomes" id="UP001151760"/>
    </source>
</evidence>
<accession>A0ABQ5J2L1</accession>
<sequence length="159" mass="18096">MNESSKQTDSTDRQIQADIKEIRTEETDIQEKDKNKAKNDKTEHENEKSVKRSQSQSQRYNTLSRPFSSHGSILLLLPCNSINTKDKPSPSPPLPPPSHVYLPCWQSHTLQVNPTMVMKSEEAHGCSRAKIEALIHLTQQTHSGFSLTKETQKEEEEKT</sequence>
<proteinExistence type="predicted"/>
<dbReference type="Proteomes" id="UP001151760">
    <property type="component" value="Unassembled WGS sequence"/>
</dbReference>
<comment type="caution">
    <text evidence="2">The sequence shown here is derived from an EMBL/GenBank/DDBJ whole genome shotgun (WGS) entry which is preliminary data.</text>
</comment>
<evidence type="ECO:0000256" key="1">
    <source>
        <dbReference type="SAM" id="MobiDB-lite"/>
    </source>
</evidence>
<name>A0ABQ5J2L1_9ASTR</name>
<evidence type="ECO:0000313" key="2">
    <source>
        <dbReference type="EMBL" id="GJU05688.1"/>
    </source>
</evidence>
<feature type="region of interest" description="Disordered" evidence="1">
    <location>
        <begin position="1"/>
        <end position="66"/>
    </location>
</feature>